<accession>A0A1T1GZ09</accession>
<dbReference type="SMART" id="SM00849">
    <property type="entry name" value="Lactamase_B"/>
    <property type="match status" value="1"/>
</dbReference>
<dbReference type="NCBIfam" id="TIGR00360">
    <property type="entry name" value="ComEC_N-term"/>
    <property type="match status" value="1"/>
</dbReference>
<evidence type="ECO:0000256" key="4">
    <source>
        <dbReference type="ARBA" id="ARBA00022989"/>
    </source>
</evidence>
<protein>
    <submittedName>
        <fullName evidence="8">DNA internalization-related competence protein ComEC/Rec2</fullName>
    </submittedName>
</protein>
<dbReference type="GO" id="GO:0005886">
    <property type="term" value="C:plasma membrane"/>
    <property type="evidence" value="ECO:0007669"/>
    <property type="project" value="UniProtKB-SubCell"/>
</dbReference>
<dbReference type="InterPro" id="IPR052159">
    <property type="entry name" value="Competence_DNA_uptake"/>
</dbReference>
<dbReference type="Gene3D" id="3.60.15.10">
    <property type="entry name" value="Ribonuclease Z/Hydroxyacylglutathione hydrolase-like"/>
    <property type="match status" value="1"/>
</dbReference>
<feature type="transmembrane region" description="Helical" evidence="6">
    <location>
        <begin position="505"/>
        <end position="523"/>
    </location>
</feature>
<dbReference type="SUPFAM" id="SSF56281">
    <property type="entry name" value="Metallo-hydrolase/oxidoreductase"/>
    <property type="match status" value="1"/>
</dbReference>
<keyword evidence="5 6" id="KW-0472">Membrane</keyword>
<comment type="subcellular location">
    <subcellularLocation>
        <location evidence="1">Cell membrane</location>
        <topology evidence="1">Multi-pass membrane protein</topology>
    </subcellularLocation>
</comment>
<dbReference type="Pfam" id="PF13567">
    <property type="entry name" value="DUF4131"/>
    <property type="match status" value="1"/>
</dbReference>
<dbReference type="InterPro" id="IPR004797">
    <property type="entry name" value="Competence_ComEC/Rec2"/>
</dbReference>
<reference evidence="8 9" key="1">
    <citation type="submission" date="2017-02" db="EMBL/GenBank/DDBJ databases">
        <title>Acinetobacter sp. ANC 4945, whole genome shotgun sequencing project.</title>
        <authorList>
            <person name="Radolfova-Krizova L."/>
            <person name="Al Atrouni A."/>
            <person name="Nemec A."/>
        </authorList>
    </citation>
    <scope>NUCLEOTIDE SEQUENCE [LARGE SCALE GENOMIC DNA]</scope>
    <source>
        <strain evidence="8 9">ANC 4945</strain>
    </source>
</reference>
<comment type="caution">
    <text evidence="8">The sequence shown here is derived from an EMBL/GenBank/DDBJ whole genome shotgun (WGS) entry which is preliminary data.</text>
</comment>
<dbReference type="InterPro" id="IPR004477">
    <property type="entry name" value="ComEC_N"/>
</dbReference>
<feature type="transmembrane region" description="Helical" evidence="6">
    <location>
        <begin position="25"/>
        <end position="44"/>
    </location>
</feature>
<feature type="domain" description="Metallo-beta-lactamase" evidence="7">
    <location>
        <begin position="559"/>
        <end position="756"/>
    </location>
</feature>
<dbReference type="InterPro" id="IPR001279">
    <property type="entry name" value="Metallo-B-lactamas"/>
</dbReference>
<evidence type="ECO:0000313" key="8">
    <source>
        <dbReference type="EMBL" id="OOV82710.1"/>
    </source>
</evidence>
<dbReference type="AlphaFoldDB" id="A0A1T1GZ09"/>
<feature type="transmembrane region" description="Helical" evidence="6">
    <location>
        <begin position="353"/>
        <end position="384"/>
    </location>
</feature>
<dbReference type="InterPro" id="IPR036866">
    <property type="entry name" value="RibonucZ/Hydroxyglut_hydro"/>
</dbReference>
<evidence type="ECO:0000259" key="7">
    <source>
        <dbReference type="SMART" id="SM00849"/>
    </source>
</evidence>
<feature type="transmembrane region" description="Helical" evidence="6">
    <location>
        <begin position="474"/>
        <end position="493"/>
    </location>
</feature>
<name>A0A1T1GZ09_9GAMM</name>
<dbReference type="NCBIfam" id="TIGR00361">
    <property type="entry name" value="ComEC_Rec2"/>
    <property type="match status" value="1"/>
</dbReference>
<evidence type="ECO:0000256" key="2">
    <source>
        <dbReference type="ARBA" id="ARBA00022475"/>
    </source>
</evidence>
<evidence type="ECO:0000256" key="5">
    <source>
        <dbReference type="ARBA" id="ARBA00023136"/>
    </source>
</evidence>
<evidence type="ECO:0000313" key="9">
    <source>
        <dbReference type="Proteomes" id="UP000191160"/>
    </source>
</evidence>
<dbReference type="PANTHER" id="PTHR30619:SF1">
    <property type="entry name" value="RECOMBINATION PROTEIN 2"/>
    <property type="match status" value="1"/>
</dbReference>
<dbReference type="Proteomes" id="UP000191160">
    <property type="component" value="Unassembled WGS sequence"/>
</dbReference>
<feature type="transmembrane region" description="Helical" evidence="6">
    <location>
        <begin position="445"/>
        <end position="467"/>
    </location>
</feature>
<dbReference type="GO" id="GO:0030420">
    <property type="term" value="P:establishment of competence for transformation"/>
    <property type="evidence" value="ECO:0007669"/>
    <property type="project" value="InterPro"/>
</dbReference>
<dbReference type="Pfam" id="PF03772">
    <property type="entry name" value="Competence"/>
    <property type="match status" value="1"/>
</dbReference>
<dbReference type="CDD" id="cd07731">
    <property type="entry name" value="ComA-like_MBL-fold"/>
    <property type="match status" value="1"/>
</dbReference>
<keyword evidence="3 6" id="KW-0812">Transmembrane</keyword>
<keyword evidence="4 6" id="KW-1133">Transmembrane helix</keyword>
<feature type="transmembrane region" description="Helical" evidence="6">
    <location>
        <begin position="420"/>
        <end position="439"/>
    </location>
</feature>
<organism evidence="8 9">
    <name type="scientific">Acinetobacter amyesii</name>
    <dbReference type="NCBI Taxonomy" id="2942470"/>
    <lineage>
        <taxon>Bacteria</taxon>
        <taxon>Pseudomonadati</taxon>
        <taxon>Pseudomonadota</taxon>
        <taxon>Gammaproteobacteria</taxon>
        <taxon>Moraxellales</taxon>
        <taxon>Moraxellaceae</taxon>
        <taxon>Acinetobacter</taxon>
    </lineage>
</organism>
<evidence type="ECO:0000256" key="6">
    <source>
        <dbReference type="SAM" id="Phobius"/>
    </source>
</evidence>
<sequence>MLQSFCIGWISGISFMGFRFWNPQLSTAQLLFIVLIWLGLQLCISPKLKSIFSKILQLSTNLCMGAILGFSFANTQLDQRLALVEHQSRQGEFIAYIPQISQLKDQAIQQKIEVLNLNNQIQYFMAYLPNSILQSHEQTIQLVPGQYYRMYGELRPTQSYVTEGAFDQERWSVQQNIHASLKVKSVELIPPQQMTAMGYGQQYQRHQGVLHQFKIKVEQQRLYLRAFIYQQPLRNHGLLLALLTGDKSLLTEGTSELFQRFGMSHLLAISGPHVLVFASMLCWAMQLGIRKYCPKIYLKWPKQYVLVVPFIFCVLLYCAFTGFEIPALRTLTICLVASSMLLLRQTIQPFQLLVFSAAILLLVDPFSILSAAFWLSYGACFILLRIYQTLRKHILSQTEVIFWQKLKHSMWLMVESQWKIFVALFPLMVIFFKQVTWISPLSNLFAIPWLGAVVVPLDIIGGALSYISTPLAHLVFLFNDLCLEVLYVFLYGLDRLFAPQMQDVALTSTQIVLLILTIVILFLPEGILPKYWAVIAFFALFIQWKNSANFQLSILDVGQGQAIYIRSVDHHMMVDFGGNYDESQFSVGQNIIRPFLSVNGVHRLDRVLLTHLDQDHSGGFFSLEQQLDIGQLSSNERVQTTNQAPQRLCQRGQQWNWDQQVYFEILSPKPEDLTDAHWNANERSCVLYVMVKGVNGPRRFLLMGDAGWETEYQILRDYSDLKVDVLVLGHHGSQHSSSYAFLNHFKPKLAIASAGRFNRYGHPAKMTQTRLKQLDIPLLQTAQSGSIHFKQNKQQIELIEERTKYKWLDLYRSLSKESE</sequence>
<keyword evidence="2" id="KW-1003">Cell membrane</keyword>
<dbReference type="InterPro" id="IPR035681">
    <property type="entry name" value="ComA-like_MBL"/>
</dbReference>
<feature type="transmembrane region" description="Helical" evidence="6">
    <location>
        <begin position="266"/>
        <end position="289"/>
    </location>
</feature>
<dbReference type="EMBL" id="MVKX01000005">
    <property type="protein sequence ID" value="OOV82710.1"/>
    <property type="molecule type" value="Genomic_DNA"/>
</dbReference>
<evidence type="ECO:0000256" key="3">
    <source>
        <dbReference type="ARBA" id="ARBA00022692"/>
    </source>
</evidence>
<proteinExistence type="predicted"/>
<keyword evidence="9" id="KW-1185">Reference proteome</keyword>
<feature type="transmembrane region" description="Helical" evidence="6">
    <location>
        <begin position="301"/>
        <end position="320"/>
    </location>
</feature>
<dbReference type="RefSeq" id="WP_078190387.1">
    <property type="nucleotide sequence ID" value="NZ_JAMCOZ010000003.1"/>
</dbReference>
<evidence type="ECO:0000256" key="1">
    <source>
        <dbReference type="ARBA" id="ARBA00004651"/>
    </source>
</evidence>
<dbReference type="PANTHER" id="PTHR30619">
    <property type="entry name" value="DNA INTERNALIZATION/COMPETENCE PROTEIN COMEC/REC2"/>
    <property type="match status" value="1"/>
</dbReference>
<gene>
    <name evidence="8" type="ORF">B1202_09660</name>
</gene>
<dbReference type="InterPro" id="IPR025405">
    <property type="entry name" value="DUF4131"/>
</dbReference>
<dbReference type="Pfam" id="PF00753">
    <property type="entry name" value="Lactamase_B"/>
    <property type="match status" value="1"/>
</dbReference>